<reference evidence="1 2" key="1">
    <citation type="submission" date="2018-05" db="EMBL/GenBank/DDBJ databases">
        <title>Draft genome sequence of Rhodanobacter denitrificans Yn1 isolated from gold copper mine.</title>
        <authorList>
            <person name="Yang N."/>
            <person name="Mazhar H.S."/>
            <person name="Rensing C."/>
        </authorList>
    </citation>
    <scope>NUCLEOTIDE SEQUENCE [LARGE SCALE GENOMIC DNA]</scope>
    <source>
        <strain evidence="1 2">Yn1</strain>
    </source>
</reference>
<dbReference type="InterPro" id="IPR017034">
    <property type="entry name" value="Abi_system_AbiD/AbiF"/>
</dbReference>
<dbReference type="Proteomes" id="UP000252387">
    <property type="component" value="Unassembled WGS sequence"/>
</dbReference>
<protein>
    <submittedName>
        <fullName evidence="1">Abi family protein</fullName>
    </submittedName>
</protein>
<keyword evidence="2" id="KW-1185">Reference proteome</keyword>
<evidence type="ECO:0000313" key="1">
    <source>
        <dbReference type="EMBL" id="RCS31534.1"/>
    </source>
</evidence>
<sequence length="300" mass="34298">MTEYTKPALTYADQLRQLQERGLQVGDSARATMYLERVGYYRLMGYLFPLRQLGSDNYLPGATFETAIERYEFDQVLRLLVMDAICSIEVSVRTKVTYCIAHRYGAFGHAEPANVARPGVWHTDWLAGVDEEVGRARETFLDHYKQRYHQPQYPRVPIWMASEVMSLGTLSKLVAAMHSTDRKAIAAEFALPAPVFANWLHVVSVVRNVAAHHSRLWNRVFGVAAVRPNNGPFQYMAKTYPTDRAFFVLQALRWMLKASVADADAWRDRVTDHLQMLLVAPDIERSMGAPPNWNTHPAWR</sequence>
<dbReference type="RefSeq" id="WP_114340719.1">
    <property type="nucleotide sequence ID" value="NZ_QFWQ01000002.1"/>
</dbReference>
<organism evidence="1 2">
    <name type="scientific">Rhodanobacter denitrificans</name>
    <dbReference type="NCBI Taxonomy" id="666685"/>
    <lineage>
        <taxon>Bacteria</taxon>
        <taxon>Pseudomonadati</taxon>
        <taxon>Pseudomonadota</taxon>
        <taxon>Gammaproteobacteria</taxon>
        <taxon>Lysobacterales</taxon>
        <taxon>Rhodanobacteraceae</taxon>
        <taxon>Rhodanobacter</taxon>
    </lineage>
</organism>
<dbReference type="PIRSF" id="PIRSF034934">
    <property type="entry name" value="AbiF_AbiD"/>
    <property type="match status" value="1"/>
</dbReference>
<dbReference type="InterPro" id="IPR011664">
    <property type="entry name" value="Abi_system_AbiD/AbiF-like"/>
</dbReference>
<name>A0A368KHY9_9GAMM</name>
<proteinExistence type="predicted"/>
<accession>A0A368KHY9</accession>
<dbReference type="EMBL" id="QFWQ01000002">
    <property type="protein sequence ID" value="RCS31534.1"/>
    <property type="molecule type" value="Genomic_DNA"/>
</dbReference>
<comment type="caution">
    <text evidence="1">The sequence shown here is derived from an EMBL/GenBank/DDBJ whole genome shotgun (WGS) entry which is preliminary data.</text>
</comment>
<gene>
    <name evidence="1" type="ORF">DEO45_01985</name>
</gene>
<dbReference type="AlphaFoldDB" id="A0A368KHY9"/>
<dbReference type="Pfam" id="PF07751">
    <property type="entry name" value="Abi_2"/>
    <property type="match status" value="1"/>
</dbReference>
<evidence type="ECO:0000313" key="2">
    <source>
        <dbReference type="Proteomes" id="UP000252387"/>
    </source>
</evidence>
<dbReference type="OrthoDB" id="5363652at2"/>